<organism evidence="8">
    <name type="scientific">Candidatus Berkiella aquae</name>
    <dbReference type="NCBI Taxonomy" id="295108"/>
    <lineage>
        <taxon>Bacteria</taxon>
        <taxon>Pseudomonadati</taxon>
        <taxon>Pseudomonadota</taxon>
        <taxon>Gammaproteobacteria</taxon>
        <taxon>Candidatus Berkiellales</taxon>
        <taxon>Candidatus Berkiellaceae</taxon>
        <taxon>Candidatus Berkiella</taxon>
    </lineage>
</organism>
<evidence type="ECO:0000313" key="8">
    <source>
        <dbReference type="EMBL" id="KRG20838.1"/>
    </source>
</evidence>
<evidence type="ECO:0000256" key="5">
    <source>
        <dbReference type="SAM" id="SignalP"/>
    </source>
</evidence>
<dbReference type="EMBL" id="LKAJ02000001">
    <property type="protein sequence ID" value="MCS5711315.1"/>
    <property type="molecule type" value="Genomic_DNA"/>
</dbReference>
<evidence type="ECO:0000259" key="6">
    <source>
        <dbReference type="Pfam" id="PF03724"/>
    </source>
</evidence>
<dbReference type="Pfam" id="PF09864">
    <property type="entry name" value="MliC"/>
    <property type="match status" value="1"/>
</dbReference>
<proteinExistence type="predicted"/>
<evidence type="ECO:0000256" key="1">
    <source>
        <dbReference type="ARBA" id="ARBA00022729"/>
    </source>
</evidence>
<evidence type="ECO:0000256" key="3">
    <source>
        <dbReference type="ARBA" id="ARBA00023139"/>
    </source>
</evidence>
<dbReference type="InterPro" id="IPR036328">
    <property type="entry name" value="MliC_sf"/>
</dbReference>
<evidence type="ECO:0000256" key="2">
    <source>
        <dbReference type="ARBA" id="ARBA00023136"/>
    </source>
</evidence>
<keyword evidence="4" id="KW-0449">Lipoprotein</keyword>
<dbReference type="PANTHER" id="PTHR35535">
    <property type="entry name" value="HEAT SHOCK PROTEIN HSLJ"/>
    <property type="match status" value="1"/>
</dbReference>
<keyword evidence="10" id="KW-1185">Reference proteome</keyword>
<dbReference type="OrthoDB" id="5348860at2"/>
<name>A0A0Q9YJK6_9GAMM</name>
<dbReference type="STRING" id="295108.HT99x_02055"/>
<dbReference type="PANTHER" id="PTHR35535:SF1">
    <property type="entry name" value="HEAT SHOCK PROTEIN HSLJ"/>
    <property type="match status" value="1"/>
</dbReference>
<keyword evidence="2" id="KW-0472">Membrane</keyword>
<reference evidence="9" key="3">
    <citation type="submission" date="2021-06" db="EMBL/GenBank/DDBJ databases">
        <title>Genomic Description and Analysis of Intracellular Bacteria, Candidatus Berkiella cookevillensis and Candidatus Berkiella aquae.</title>
        <authorList>
            <person name="Kidane D.T."/>
            <person name="Mehari Y.T."/>
            <person name="Rice F.C."/>
            <person name="Arivett B.A."/>
            <person name="Farone A.L."/>
            <person name="Berk S.G."/>
            <person name="Farone M.B."/>
        </authorList>
    </citation>
    <scope>NUCLEOTIDE SEQUENCE</scope>
    <source>
        <strain evidence="9">HT99</strain>
    </source>
</reference>
<gene>
    <name evidence="9" type="ORF">HT99x_007700</name>
    <name evidence="8" type="ORF">HT99x_02055</name>
</gene>
<dbReference type="Gene3D" id="2.40.128.270">
    <property type="match status" value="1"/>
</dbReference>
<dbReference type="InterPro" id="IPR005184">
    <property type="entry name" value="DUF306_Meta_HslJ"/>
</dbReference>
<feature type="domain" description="DUF306" evidence="6">
    <location>
        <begin position="109"/>
        <end position="210"/>
    </location>
</feature>
<dbReference type="RefSeq" id="WP_075066682.1">
    <property type="nucleotide sequence ID" value="NZ_LKAJ02000001.1"/>
</dbReference>
<dbReference type="EMBL" id="LKAJ01000008">
    <property type="protein sequence ID" value="KRG20838.1"/>
    <property type="molecule type" value="Genomic_DNA"/>
</dbReference>
<dbReference type="AlphaFoldDB" id="A0A0Q9YJK6"/>
<sequence length="214" mass="23597">MLGKRTLFLGCLLGGSLAFGAMAAGTQAHFLCGKTEVTAIFQGEKELSLMIHGVKHELVAVMSGSGAKYETPEGIRPSIMFWNKGTQATIEVAGKAMPLCHQMQMGILEQEWQVEEIENFSIKNAKLTIRFDKDGKLSGSSGCNRFGGSYQLEDEKLAIKDSLYSTRMACAENDLMKLETHFLSLLPTMTQAKLKSNSELLLSNEKKQTIRLVR</sequence>
<dbReference type="Proteomes" id="UP000051497">
    <property type="component" value="Unassembled WGS sequence"/>
</dbReference>
<comment type="caution">
    <text evidence="8">The sequence shown here is derived from an EMBL/GenBank/DDBJ whole genome shotgun (WGS) entry which is preliminary data.</text>
</comment>
<dbReference type="SUPFAM" id="SSF141488">
    <property type="entry name" value="YdhA-like"/>
    <property type="match status" value="1"/>
</dbReference>
<dbReference type="InterPro" id="IPR038670">
    <property type="entry name" value="HslJ-like_sf"/>
</dbReference>
<evidence type="ECO:0000259" key="7">
    <source>
        <dbReference type="Pfam" id="PF09864"/>
    </source>
</evidence>
<feature type="signal peptide" evidence="5">
    <location>
        <begin position="1"/>
        <end position="23"/>
    </location>
</feature>
<reference evidence="8" key="1">
    <citation type="submission" date="2015-09" db="EMBL/GenBank/DDBJ databases">
        <title>Draft Genome Sequences of Two Novel Amoeba-resistant Intranuclear Bacteria, Candidatus Berkiella cookevillensis and Candidatus Berkiella aquae.</title>
        <authorList>
            <person name="Mehari Y.T."/>
            <person name="Arivett B.A."/>
            <person name="Farone A.L."/>
            <person name="Gunderson J.H."/>
            <person name="Farone M.B."/>
        </authorList>
    </citation>
    <scope>NUCLEOTIDE SEQUENCE [LARGE SCALE GENOMIC DNA]</scope>
    <source>
        <strain evidence="8">HT99</strain>
    </source>
</reference>
<feature type="chain" id="PRO_5043129655" evidence="5">
    <location>
        <begin position="24"/>
        <end position="214"/>
    </location>
</feature>
<protein>
    <submittedName>
        <fullName evidence="8">Heat-inducible protein</fullName>
    </submittedName>
    <submittedName>
        <fullName evidence="9">META domain-containing protein</fullName>
    </submittedName>
</protein>
<evidence type="ECO:0000313" key="9">
    <source>
        <dbReference type="EMBL" id="MCS5711315.1"/>
    </source>
</evidence>
<reference evidence="9" key="2">
    <citation type="journal article" date="2016" name="Genome Announc.">
        <title>Draft Genome Sequences of Two Novel Amoeba-Resistant Intranuclear Bacteria, 'Candidatus Berkiella cookevillensis' and 'Candidatus Berkiella aquae'.</title>
        <authorList>
            <person name="Mehari Y.T."/>
            <person name="Arivett B.A."/>
            <person name="Farone A.L."/>
            <person name="Gunderson J.H."/>
            <person name="Farone M.B."/>
        </authorList>
    </citation>
    <scope>NUCLEOTIDE SEQUENCE</scope>
    <source>
        <strain evidence="9">HT99</strain>
    </source>
</reference>
<evidence type="ECO:0000313" key="10">
    <source>
        <dbReference type="Proteomes" id="UP000051497"/>
    </source>
</evidence>
<evidence type="ECO:0000256" key="4">
    <source>
        <dbReference type="ARBA" id="ARBA00023288"/>
    </source>
</evidence>
<dbReference type="Gene3D" id="2.40.128.200">
    <property type="match status" value="1"/>
</dbReference>
<dbReference type="InterPro" id="IPR053147">
    <property type="entry name" value="Hsp_HslJ-like"/>
</dbReference>
<keyword evidence="3" id="KW-0564">Palmitate</keyword>
<dbReference type="InterPro" id="IPR018660">
    <property type="entry name" value="MliC"/>
</dbReference>
<feature type="domain" description="C-type lysozyme inhibitor" evidence="7">
    <location>
        <begin position="30"/>
        <end position="96"/>
    </location>
</feature>
<dbReference type="Pfam" id="PF03724">
    <property type="entry name" value="META"/>
    <property type="match status" value="1"/>
</dbReference>
<accession>A0A0Q9YJK6</accession>
<keyword evidence="1 5" id="KW-0732">Signal</keyword>